<reference evidence="1" key="1">
    <citation type="submission" date="2020-02" db="EMBL/GenBank/DDBJ databases">
        <authorList>
            <person name="Meier V. D."/>
        </authorList>
    </citation>
    <scope>NUCLEOTIDE SEQUENCE</scope>
    <source>
        <strain evidence="1">AVDCRST_MAG74</strain>
    </source>
</reference>
<proteinExistence type="predicted"/>
<evidence type="ECO:0000313" key="1">
    <source>
        <dbReference type="EMBL" id="CAA9393225.1"/>
    </source>
</evidence>
<accession>A0A6J4NV41</accession>
<sequence length="56" mass="6519">MIKFVESRHADLSHKFRNLGAFNNVGSRRPGDWLIFQKVCGVVHNFVISEKLRHIL</sequence>
<organism evidence="1">
    <name type="scientific">uncultured Pyrinomonadaceae bacterium</name>
    <dbReference type="NCBI Taxonomy" id="2283094"/>
    <lineage>
        <taxon>Bacteria</taxon>
        <taxon>Pseudomonadati</taxon>
        <taxon>Acidobacteriota</taxon>
        <taxon>Blastocatellia</taxon>
        <taxon>Blastocatellales</taxon>
        <taxon>Pyrinomonadaceae</taxon>
        <taxon>environmental samples</taxon>
    </lineage>
</organism>
<dbReference type="AlphaFoldDB" id="A0A6J4NV41"/>
<gene>
    <name evidence="1" type="ORF">AVDCRST_MAG74-1123</name>
</gene>
<protein>
    <submittedName>
        <fullName evidence="1">Uncharacterized protein</fullName>
    </submittedName>
</protein>
<name>A0A6J4NV41_9BACT</name>
<dbReference type="EMBL" id="CADCUR010000093">
    <property type="protein sequence ID" value="CAA9393225.1"/>
    <property type="molecule type" value="Genomic_DNA"/>
</dbReference>